<dbReference type="PANTHER" id="PTHR43081:SF1">
    <property type="entry name" value="ADENYLATE CYCLASE, TERMINAL-DIFFERENTIATION SPECIFIC"/>
    <property type="match status" value="1"/>
</dbReference>
<dbReference type="SMART" id="SM00044">
    <property type="entry name" value="CYCc"/>
    <property type="match status" value="1"/>
</dbReference>
<dbReference type="CDD" id="cd07302">
    <property type="entry name" value="CHD"/>
    <property type="match status" value="1"/>
</dbReference>
<feature type="domain" description="Guanylate cyclase" evidence="1">
    <location>
        <begin position="370"/>
        <end position="496"/>
    </location>
</feature>
<reference evidence="2 3" key="1">
    <citation type="submission" date="2016-12" db="EMBL/GenBank/DDBJ databases">
        <authorList>
            <person name="Song W.-J."/>
            <person name="Kurnit D.M."/>
        </authorList>
    </citation>
    <scope>NUCLEOTIDE SEQUENCE [LARGE SCALE GENOMIC DNA]</scope>
    <source>
        <strain evidence="2 3">ATCC 49181</strain>
    </source>
</reference>
<dbReference type="Gene3D" id="3.30.70.1230">
    <property type="entry name" value="Nucleotide cyclase"/>
    <property type="match status" value="1"/>
</dbReference>
<dbReference type="GO" id="GO:0004016">
    <property type="term" value="F:adenylate cyclase activity"/>
    <property type="evidence" value="ECO:0007669"/>
    <property type="project" value="UniProtKB-ARBA"/>
</dbReference>
<dbReference type="InterPro" id="IPR050697">
    <property type="entry name" value="Adenylyl/Guanylyl_Cyclase_3/4"/>
</dbReference>
<evidence type="ECO:0000313" key="3">
    <source>
        <dbReference type="Proteomes" id="UP000185062"/>
    </source>
</evidence>
<dbReference type="InterPro" id="IPR001054">
    <property type="entry name" value="A/G_cyclase"/>
</dbReference>
<dbReference type="RefSeq" id="WP_083399503.1">
    <property type="nucleotide sequence ID" value="NZ_FSRO01000001.1"/>
</dbReference>
<evidence type="ECO:0000259" key="1">
    <source>
        <dbReference type="PROSITE" id="PS50125"/>
    </source>
</evidence>
<dbReference type="eggNOG" id="COG2114">
    <property type="taxonomic scope" value="Bacteria"/>
</dbReference>
<dbReference type="InterPro" id="IPR029787">
    <property type="entry name" value="Nucleotide_cyclase"/>
</dbReference>
<evidence type="ECO:0000313" key="2">
    <source>
        <dbReference type="EMBL" id="SIO38261.1"/>
    </source>
</evidence>
<proteinExistence type="predicted"/>
<dbReference type="Proteomes" id="UP000185062">
    <property type="component" value="Unassembled WGS sequence"/>
</dbReference>
<dbReference type="AlphaFoldDB" id="A0A1N6J1Y2"/>
<dbReference type="PANTHER" id="PTHR43081">
    <property type="entry name" value="ADENYLATE CYCLASE, TERMINAL-DIFFERENTIATION SPECIFIC-RELATED"/>
    <property type="match status" value="1"/>
</dbReference>
<dbReference type="GO" id="GO:0009190">
    <property type="term" value="P:cyclic nucleotide biosynthetic process"/>
    <property type="evidence" value="ECO:0007669"/>
    <property type="project" value="InterPro"/>
</dbReference>
<sequence length="547" mass="61502">MNFIYTVHNMAIIKTLNDTSSATPCITTRSISITSLEQSVWHELESNVAVSLNRLHIEQLFKPTVLLLHQLVTNAIDTLHYTVFQKIVDADFYINIMNSDAALKALYQEELTEHGDRNIAKFCEINGFQIILAFPNEGDAIVSISVPNMCENAIFLNKKLADALEYRLHKEDITMNSNYYIGTLTKHKAKQSSISPVLLTQQSERSSLQGIFSQLGYGIVCFSSLGSILAVSPSIFISLHMNASASAIQILAKSIPEHFYNDVIWGLALETVNGVFDNYRVRMRSLRNPNASMLFNVSGYCDDHATIHTLWQTVSFDGQENSTLSEGSILNEARVHNITRNYVPQLVEEKAREIVRLGGNKLINEACFIAVLFCDIVGFTNYVENNEKEESIIHTLNSILRRISKSVKDHGGLIDKFMGDCVMVLFRNPHDAVIAALEMQSHSIDIIRLRERAGQEVLQLRIGIHWGKVIIGNVGTSERLDWTTIGDVVNTASRIEKKCQPGEVLISQTMRDVITTRDHTDIKYGEIFYLQVKGKRNKLAVCYAYPP</sequence>
<dbReference type="EMBL" id="FSRO01000001">
    <property type="protein sequence ID" value="SIO38261.1"/>
    <property type="molecule type" value="Genomic_DNA"/>
</dbReference>
<accession>A0A1N6J1Y2</accession>
<dbReference type="PROSITE" id="PS50125">
    <property type="entry name" value="GUANYLATE_CYCLASE_2"/>
    <property type="match status" value="1"/>
</dbReference>
<protein>
    <submittedName>
        <fullName evidence="2">Adenylate cyclase, class 3</fullName>
    </submittedName>
</protein>
<organism evidence="2 3">
    <name type="scientific">Nitrosomonas cryotolerans ATCC 49181</name>
    <dbReference type="NCBI Taxonomy" id="1131553"/>
    <lineage>
        <taxon>Bacteria</taxon>
        <taxon>Pseudomonadati</taxon>
        <taxon>Pseudomonadota</taxon>
        <taxon>Betaproteobacteria</taxon>
        <taxon>Nitrosomonadales</taxon>
        <taxon>Nitrosomonadaceae</taxon>
        <taxon>Nitrosomonas</taxon>
    </lineage>
</organism>
<gene>
    <name evidence="2" type="ORF">SAMN02743940_2250</name>
</gene>
<dbReference type="GO" id="GO:0035556">
    <property type="term" value="P:intracellular signal transduction"/>
    <property type="evidence" value="ECO:0007669"/>
    <property type="project" value="InterPro"/>
</dbReference>
<dbReference type="SUPFAM" id="SSF55073">
    <property type="entry name" value="Nucleotide cyclase"/>
    <property type="match status" value="1"/>
</dbReference>
<keyword evidence="3" id="KW-1185">Reference proteome</keyword>
<name>A0A1N6J1Y2_9PROT</name>
<dbReference type="STRING" id="44575.SAMN05216419_10065"/>
<dbReference type="Pfam" id="PF00211">
    <property type="entry name" value="Guanylate_cyc"/>
    <property type="match status" value="1"/>
</dbReference>